<keyword evidence="11" id="KW-0812">Transmembrane</keyword>
<dbReference type="InterPro" id="IPR001701">
    <property type="entry name" value="Glyco_hydro_9"/>
</dbReference>
<reference evidence="13 14" key="1">
    <citation type="journal article" date="2011" name="J. Bacteriol.">
        <title>Complete genome sequence of the cellulose-degrading bacterium Cellulosilyticum lentocellum.</title>
        <authorList>
            <consortium name="US DOE Joint Genome Institute"/>
            <person name="Miller D.A."/>
            <person name="Suen G."/>
            <person name="Bruce D."/>
            <person name="Copeland A."/>
            <person name="Cheng J.F."/>
            <person name="Detter C."/>
            <person name="Goodwin L.A."/>
            <person name="Han C.S."/>
            <person name="Hauser L.J."/>
            <person name="Land M.L."/>
            <person name="Lapidus A."/>
            <person name="Lucas S."/>
            <person name="Meincke L."/>
            <person name="Pitluck S."/>
            <person name="Tapia R."/>
            <person name="Teshima H."/>
            <person name="Woyke T."/>
            <person name="Fox B.G."/>
            <person name="Angert E.R."/>
            <person name="Currie C.R."/>
        </authorList>
    </citation>
    <scope>NUCLEOTIDE SEQUENCE [LARGE SCALE GENOMIC DNA]</scope>
    <source>
        <strain evidence="14">ATCC 49066 / DSM 5427 / NCIMB 11756 / RHM5</strain>
    </source>
</reference>
<dbReference type="Pfam" id="PF00942">
    <property type="entry name" value="CBM_3"/>
    <property type="match status" value="2"/>
</dbReference>
<evidence type="ECO:0000313" key="13">
    <source>
        <dbReference type="EMBL" id="ADZ82224.1"/>
    </source>
</evidence>
<feature type="compositionally biased region" description="Polar residues" evidence="10">
    <location>
        <begin position="694"/>
        <end position="714"/>
    </location>
</feature>
<dbReference type="EC" id="3.2.1.4" evidence="9"/>
<dbReference type="SUPFAM" id="SSF48208">
    <property type="entry name" value="Six-hairpin glycosidases"/>
    <property type="match status" value="1"/>
</dbReference>
<dbReference type="GO" id="GO:0008810">
    <property type="term" value="F:cellulase activity"/>
    <property type="evidence" value="ECO:0007669"/>
    <property type="project" value="UniProtKB-EC"/>
</dbReference>
<proteinExistence type="inferred from homology"/>
<keyword evidence="2 7" id="KW-0378">Hydrolase</keyword>
<evidence type="ECO:0000256" key="3">
    <source>
        <dbReference type="ARBA" id="ARBA00023001"/>
    </source>
</evidence>
<dbReference type="Gene3D" id="1.50.10.10">
    <property type="match status" value="1"/>
</dbReference>
<keyword evidence="3 9" id="KW-0136">Cellulose degradation</keyword>
<evidence type="ECO:0000259" key="12">
    <source>
        <dbReference type="PROSITE" id="PS51172"/>
    </source>
</evidence>
<dbReference type="EMBL" id="CP002582">
    <property type="protein sequence ID" value="ADZ82224.1"/>
    <property type="molecule type" value="Genomic_DNA"/>
</dbReference>
<protein>
    <recommendedName>
        <fullName evidence="9">Endoglucanase</fullName>
        <ecNumber evidence="9">3.2.1.4</ecNumber>
    </recommendedName>
</protein>
<dbReference type="InterPro" id="IPR001956">
    <property type="entry name" value="CBM3"/>
</dbReference>
<evidence type="ECO:0000256" key="1">
    <source>
        <dbReference type="ARBA" id="ARBA00000966"/>
    </source>
</evidence>
<name>F2JLD6_CELLD</name>
<comment type="similarity">
    <text evidence="7 9">Belongs to the glycosyl hydrolase 9 (cellulase E) family.</text>
</comment>
<dbReference type="KEGG" id="cle:Clole_0485"/>
<dbReference type="PROSITE" id="PS51172">
    <property type="entry name" value="CBM3"/>
    <property type="match status" value="2"/>
</dbReference>
<dbReference type="InterPro" id="IPR018221">
    <property type="entry name" value="Glyco_hydro_9_His_AS"/>
</dbReference>
<evidence type="ECO:0000256" key="2">
    <source>
        <dbReference type="ARBA" id="ARBA00022801"/>
    </source>
</evidence>
<evidence type="ECO:0000313" key="14">
    <source>
        <dbReference type="Proteomes" id="UP000008467"/>
    </source>
</evidence>
<sequence>MKIKHRYFILGVGILCVLMIAIVIGSNINKKSTDVLVSEKETITEKYTMDKQGESKEEVGKVNQHRPQTGNYNYGEALQKAILFYELQRSGDLTEQIRCNWRGDSGLSDGKDVGLDLTGGWYDAGDHVKFNLPMAYTSTMLAWSVIEDEEVYKETNQYDYILSELRWVNDYLIKCHPKEEVYYFQVGDGGADHAFWGAAEILQMERPSYKVDINNPGSAVCGEGAAALAASSMVFKKVDSDYASTCLKTAKSLYALAEEMKGDSGYDAVAGAYYKSWSGYYDELAFAGAWLYLATGEEVYLEKAKTYADLYAGGDINTANYTWAHSWDDVHYGAALLLARITGEELYKKAIENNLDYWTVGVEGKKIQYTPKGLAWLDTWGSLRYATTTAFLASIYSEWEGCSKEKQQIYQAFALSQVEYALGSSGRSFMIGYGENYPKNPHHRTAHGGWENNVSGEPSQNRHILVGALVGGPNVNDEYKDERSDYTANEVACDYNAGFTGLLAKMYKKYGGAPIENLTAIEEVGEELYIEAGINAEDSQNEKHYIEVKALVYNHTAWPARITDNLSFKYFLDLTDYIKAGGVPSDLITSYNNSSGKVMISKVLPWDESKHLYYVEVDLIGHTLYPGGQGEQRLEVQFRITGNSKWDYTQDYSYIDLKGTSSNQLTQAQHFALYDKGILVFGSEPGQGTPLVNKPQTTEKANSNPVKENVNSSNNREEKLQTDGGEVELKQTNASNSKSNTINLNLEIKGKKESQFDLKDLSIHYYYTSDTQDKQQFWCDNAQIDMNKEPWYINLNSNISGKIMRMDQVKDGADHYLEIHFNNKDINLTGEGKITLGIRITNDQWKEYDQSNDYSYKNSDHIVIYYKGEVISGKEPK</sequence>
<dbReference type="Proteomes" id="UP000008467">
    <property type="component" value="Chromosome"/>
</dbReference>
<dbReference type="PROSITE" id="PS00592">
    <property type="entry name" value="GH9_2"/>
    <property type="match status" value="1"/>
</dbReference>
<dbReference type="HOGENOM" id="CLU_008926_0_2_9"/>
<dbReference type="InterPro" id="IPR008928">
    <property type="entry name" value="6-hairpin_glycosidase_sf"/>
</dbReference>
<dbReference type="InterPro" id="IPR008965">
    <property type="entry name" value="CBM2/CBM3_carb-bd_dom_sf"/>
</dbReference>
<dbReference type="FunFam" id="1.50.10.10:FF:000020">
    <property type="entry name" value="Endoglucanase"/>
    <property type="match status" value="1"/>
</dbReference>
<keyword evidence="5 7" id="KW-0326">Glycosidase</keyword>
<dbReference type="PROSITE" id="PS00698">
    <property type="entry name" value="GH9_3"/>
    <property type="match status" value="1"/>
</dbReference>
<dbReference type="STRING" id="642492.Clole_0485"/>
<dbReference type="GO" id="GO:0030245">
    <property type="term" value="P:cellulose catabolic process"/>
    <property type="evidence" value="ECO:0007669"/>
    <property type="project" value="UniProtKB-KW"/>
</dbReference>
<comment type="catalytic activity">
    <reaction evidence="1 9">
        <text>Endohydrolysis of (1-&gt;4)-beta-D-glucosidic linkages in cellulose, lichenin and cereal beta-D-glucans.</text>
        <dbReference type="EC" id="3.2.1.4"/>
    </reaction>
</comment>
<feature type="active site" evidence="8">
    <location>
        <position position="490"/>
    </location>
</feature>
<feature type="domain" description="CBM3" evidence="12">
    <location>
        <begin position="722"/>
        <end position="877"/>
    </location>
</feature>
<feature type="domain" description="CBM3" evidence="12">
    <location>
        <begin position="527"/>
        <end position="686"/>
    </location>
</feature>
<evidence type="ECO:0000256" key="11">
    <source>
        <dbReference type="SAM" id="Phobius"/>
    </source>
</evidence>
<dbReference type="GO" id="GO:0030248">
    <property type="term" value="F:cellulose binding"/>
    <property type="evidence" value="ECO:0007669"/>
    <property type="project" value="InterPro"/>
</dbReference>
<keyword evidence="6 7" id="KW-0624">Polysaccharide degradation</keyword>
<dbReference type="SMART" id="SM01067">
    <property type="entry name" value="CBM_3"/>
    <property type="match status" value="2"/>
</dbReference>
<gene>
    <name evidence="13" type="ordered locus">Clole_0485</name>
</gene>
<keyword evidence="4 7" id="KW-0119">Carbohydrate metabolism</keyword>
<dbReference type="eggNOG" id="COG2911">
    <property type="taxonomic scope" value="Bacteria"/>
</dbReference>
<dbReference type="InterPro" id="IPR012341">
    <property type="entry name" value="6hp_glycosidase-like_sf"/>
</dbReference>
<dbReference type="PANTHER" id="PTHR22298">
    <property type="entry name" value="ENDO-1,4-BETA-GLUCANASE"/>
    <property type="match status" value="1"/>
</dbReference>
<dbReference type="InterPro" id="IPR033126">
    <property type="entry name" value="Glyco_hydro_9_Asp/Glu_AS"/>
</dbReference>
<dbReference type="Gene3D" id="2.60.40.710">
    <property type="entry name" value="Endoglucanase-like"/>
    <property type="match status" value="2"/>
</dbReference>
<dbReference type="AlphaFoldDB" id="F2JLD6"/>
<feature type="active site" evidence="8">
    <location>
        <position position="481"/>
    </location>
</feature>
<keyword evidence="11" id="KW-0472">Membrane</keyword>
<evidence type="ECO:0000256" key="6">
    <source>
        <dbReference type="ARBA" id="ARBA00023326"/>
    </source>
</evidence>
<evidence type="ECO:0000256" key="9">
    <source>
        <dbReference type="RuleBase" id="RU361166"/>
    </source>
</evidence>
<dbReference type="RefSeq" id="WP_013655525.1">
    <property type="nucleotide sequence ID" value="NC_015275.1"/>
</dbReference>
<dbReference type="InterPro" id="IPR036966">
    <property type="entry name" value="CBM3_sf"/>
</dbReference>
<dbReference type="eggNOG" id="COG5297">
    <property type="taxonomic scope" value="Bacteria"/>
</dbReference>
<evidence type="ECO:0000256" key="8">
    <source>
        <dbReference type="PROSITE-ProRule" id="PRU10060"/>
    </source>
</evidence>
<evidence type="ECO:0000256" key="7">
    <source>
        <dbReference type="PROSITE-ProRule" id="PRU10059"/>
    </source>
</evidence>
<accession>F2JLD6</accession>
<feature type="active site" evidence="7">
    <location>
        <position position="442"/>
    </location>
</feature>
<feature type="region of interest" description="Disordered" evidence="10">
    <location>
        <begin position="687"/>
        <end position="731"/>
    </location>
</feature>
<feature type="transmembrane region" description="Helical" evidence="11">
    <location>
        <begin position="7"/>
        <end position="28"/>
    </location>
</feature>
<dbReference type="Pfam" id="PF00759">
    <property type="entry name" value="Glyco_hydro_9"/>
    <property type="match status" value="1"/>
</dbReference>
<keyword evidence="11" id="KW-1133">Transmembrane helix</keyword>
<evidence type="ECO:0000256" key="10">
    <source>
        <dbReference type="SAM" id="MobiDB-lite"/>
    </source>
</evidence>
<organism evidence="13 14">
    <name type="scientific">Cellulosilyticum lentocellum (strain ATCC 49066 / DSM 5427 / NCIMB 11756 / RHM5)</name>
    <name type="common">Clostridium lentocellum</name>
    <dbReference type="NCBI Taxonomy" id="642492"/>
    <lineage>
        <taxon>Bacteria</taxon>
        <taxon>Bacillati</taxon>
        <taxon>Bacillota</taxon>
        <taxon>Clostridia</taxon>
        <taxon>Lachnospirales</taxon>
        <taxon>Cellulosilyticaceae</taxon>
        <taxon>Cellulosilyticum</taxon>
    </lineage>
</organism>
<evidence type="ECO:0000256" key="4">
    <source>
        <dbReference type="ARBA" id="ARBA00023277"/>
    </source>
</evidence>
<evidence type="ECO:0000256" key="5">
    <source>
        <dbReference type="ARBA" id="ARBA00023295"/>
    </source>
</evidence>
<keyword evidence="14" id="KW-1185">Reference proteome</keyword>
<dbReference type="SUPFAM" id="SSF49384">
    <property type="entry name" value="Carbohydrate-binding domain"/>
    <property type="match status" value="2"/>
</dbReference>